<keyword evidence="8 15" id="KW-0547">Nucleotide-binding</keyword>
<dbReference type="Gene3D" id="3.30.200.20">
    <property type="entry name" value="Phosphorylase Kinase, domain 1"/>
    <property type="match status" value="1"/>
</dbReference>
<evidence type="ECO:0000256" key="14">
    <source>
        <dbReference type="ARBA" id="ARBA00023180"/>
    </source>
</evidence>
<comment type="similarity">
    <text evidence="2">In the N-terminal section; belongs to the leguminous lectin family.</text>
</comment>
<comment type="subcellular location">
    <subcellularLocation>
        <location evidence="1">Cell membrane</location>
        <topology evidence="1">Single-pass type I membrane protein</topology>
    </subcellularLocation>
</comment>
<dbReference type="GO" id="GO:0002229">
    <property type="term" value="P:defense response to oomycetes"/>
    <property type="evidence" value="ECO:0007669"/>
    <property type="project" value="UniProtKB-ARBA"/>
</dbReference>
<dbReference type="PANTHER" id="PTHR27007">
    <property type="match status" value="1"/>
</dbReference>
<evidence type="ECO:0000256" key="2">
    <source>
        <dbReference type="ARBA" id="ARBA00008536"/>
    </source>
</evidence>
<dbReference type="FunFam" id="3.30.200.20:FF:000168">
    <property type="entry name" value="L-type lectin-domain containing receptor kinase IX.1"/>
    <property type="match status" value="1"/>
</dbReference>
<dbReference type="GO" id="GO:0005886">
    <property type="term" value="C:plasma membrane"/>
    <property type="evidence" value="ECO:0007669"/>
    <property type="project" value="UniProtKB-SubCell"/>
</dbReference>
<dbReference type="FunFam" id="1.10.510.10:FF:000240">
    <property type="entry name" value="Lectin-domain containing receptor kinase A4.3"/>
    <property type="match status" value="1"/>
</dbReference>
<feature type="signal peptide" evidence="18">
    <location>
        <begin position="1"/>
        <end position="17"/>
    </location>
</feature>
<dbReference type="GO" id="GO:0016301">
    <property type="term" value="F:kinase activity"/>
    <property type="evidence" value="ECO:0007669"/>
    <property type="project" value="UniProtKB-KW"/>
</dbReference>
<evidence type="ECO:0000313" key="22">
    <source>
        <dbReference type="Proteomes" id="UP001497457"/>
    </source>
</evidence>
<evidence type="ECO:0000256" key="6">
    <source>
        <dbReference type="ARBA" id="ARBA00022692"/>
    </source>
</evidence>
<name>A0ABC9GEA6_9POAL</name>
<keyword evidence="22" id="KW-1185">Reference proteome</keyword>
<dbReference type="GO" id="GO:0005524">
    <property type="term" value="F:ATP binding"/>
    <property type="evidence" value="ECO:0007669"/>
    <property type="project" value="UniProtKB-UniRule"/>
</dbReference>
<evidence type="ECO:0000256" key="9">
    <source>
        <dbReference type="ARBA" id="ARBA00022777"/>
    </source>
</evidence>
<dbReference type="PROSITE" id="PS00108">
    <property type="entry name" value="PROTEIN_KINASE_ST"/>
    <property type="match status" value="1"/>
</dbReference>
<keyword evidence="4" id="KW-1003">Cell membrane</keyword>
<evidence type="ECO:0000256" key="5">
    <source>
        <dbReference type="ARBA" id="ARBA00022679"/>
    </source>
</evidence>
<evidence type="ECO:0000259" key="19">
    <source>
        <dbReference type="PROSITE" id="PS50011"/>
    </source>
</evidence>
<evidence type="ECO:0000313" key="21">
    <source>
        <dbReference type="EMBL" id="CAL5092463.1"/>
    </source>
</evidence>
<proteinExistence type="inferred from homology"/>
<reference evidence="21" key="1">
    <citation type="submission" date="2024-10" db="EMBL/GenBank/DDBJ databases">
        <authorList>
            <person name="Ryan C."/>
        </authorList>
    </citation>
    <scope>NUCLEOTIDE SEQUENCE [LARGE SCALE GENOMIC DNA]</scope>
</reference>
<feature type="transmembrane region" description="Helical" evidence="17">
    <location>
        <begin position="278"/>
        <end position="301"/>
    </location>
</feature>
<keyword evidence="13" id="KW-0675">Receptor</keyword>
<dbReference type="EMBL" id="OZ075119">
    <property type="protein sequence ID" value="CAL5092463.1"/>
    <property type="molecule type" value="Genomic_DNA"/>
</dbReference>
<dbReference type="EMBL" id="OZ075120">
    <property type="protein sequence ID" value="CAL4891087.1"/>
    <property type="molecule type" value="Genomic_DNA"/>
</dbReference>
<keyword evidence="7 18" id="KW-0732">Signal</keyword>
<dbReference type="PROSITE" id="PS50011">
    <property type="entry name" value="PROTEIN_KINASE_DOM"/>
    <property type="match status" value="1"/>
</dbReference>
<organism evidence="21 22">
    <name type="scientific">Urochloa decumbens</name>
    <dbReference type="NCBI Taxonomy" id="240449"/>
    <lineage>
        <taxon>Eukaryota</taxon>
        <taxon>Viridiplantae</taxon>
        <taxon>Streptophyta</taxon>
        <taxon>Embryophyta</taxon>
        <taxon>Tracheophyta</taxon>
        <taxon>Spermatophyta</taxon>
        <taxon>Magnoliopsida</taxon>
        <taxon>Liliopsida</taxon>
        <taxon>Poales</taxon>
        <taxon>Poaceae</taxon>
        <taxon>PACMAD clade</taxon>
        <taxon>Panicoideae</taxon>
        <taxon>Panicodae</taxon>
        <taxon>Paniceae</taxon>
        <taxon>Melinidinae</taxon>
        <taxon>Urochloa</taxon>
    </lineage>
</organism>
<evidence type="ECO:0000313" key="20">
    <source>
        <dbReference type="EMBL" id="CAL4891087.1"/>
    </source>
</evidence>
<dbReference type="AlphaFoldDB" id="A0ABC9GEA6"/>
<evidence type="ECO:0000256" key="7">
    <source>
        <dbReference type="ARBA" id="ARBA00022729"/>
    </source>
</evidence>
<dbReference type="InterPro" id="IPR011009">
    <property type="entry name" value="Kinase-like_dom_sf"/>
</dbReference>
<dbReference type="InterPro" id="IPR050528">
    <property type="entry name" value="L-type_Lectin-RKs"/>
</dbReference>
<feature type="region of interest" description="Disordered" evidence="16">
    <location>
        <begin position="656"/>
        <end position="700"/>
    </location>
</feature>
<evidence type="ECO:0000256" key="11">
    <source>
        <dbReference type="ARBA" id="ARBA00022989"/>
    </source>
</evidence>
<evidence type="ECO:0000256" key="10">
    <source>
        <dbReference type="ARBA" id="ARBA00022840"/>
    </source>
</evidence>
<dbReference type="Pfam" id="PF00069">
    <property type="entry name" value="Pkinase"/>
    <property type="match status" value="1"/>
</dbReference>
<evidence type="ECO:0000256" key="16">
    <source>
        <dbReference type="SAM" id="MobiDB-lite"/>
    </source>
</evidence>
<dbReference type="InterPro" id="IPR000719">
    <property type="entry name" value="Prot_kinase_dom"/>
</dbReference>
<keyword evidence="6 17" id="KW-0812">Transmembrane</keyword>
<evidence type="ECO:0000256" key="17">
    <source>
        <dbReference type="SAM" id="Phobius"/>
    </source>
</evidence>
<dbReference type="Proteomes" id="UP001497457">
    <property type="component" value="Chromosome 10rd"/>
</dbReference>
<keyword evidence="11 17" id="KW-1133">Transmembrane helix</keyword>
<dbReference type="InterPro" id="IPR008271">
    <property type="entry name" value="Ser/Thr_kinase_AS"/>
</dbReference>
<dbReference type="CDD" id="cd14066">
    <property type="entry name" value="STKc_IRAK"/>
    <property type="match status" value="1"/>
</dbReference>
<evidence type="ECO:0000256" key="8">
    <source>
        <dbReference type="ARBA" id="ARBA00022741"/>
    </source>
</evidence>
<gene>
    <name evidence="21" type="ORF">URODEC1_LOCUS114896</name>
    <name evidence="20" type="ORF">URODEC1_LOCUS3599</name>
</gene>
<feature type="binding site" evidence="15">
    <location>
        <position position="393"/>
    </location>
    <ligand>
        <name>ATP</name>
        <dbReference type="ChEBI" id="CHEBI:30616"/>
    </ligand>
</feature>
<evidence type="ECO:0000256" key="12">
    <source>
        <dbReference type="ARBA" id="ARBA00023136"/>
    </source>
</evidence>
<dbReference type="SUPFAM" id="SSF56112">
    <property type="entry name" value="Protein kinase-like (PK-like)"/>
    <property type="match status" value="1"/>
</dbReference>
<keyword evidence="10 15" id="KW-0067">ATP-binding</keyword>
<evidence type="ECO:0000256" key="4">
    <source>
        <dbReference type="ARBA" id="ARBA00022475"/>
    </source>
</evidence>
<evidence type="ECO:0000256" key="18">
    <source>
        <dbReference type="SAM" id="SignalP"/>
    </source>
</evidence>
<feature type="chain" id="PRO_5044722007" description="Protein kinase domain-containing protein" evidence="18">
    <location>
        <begin position="18"/>
        <end position="700"/>
    </location>
</feature>
<evidence type="ECO:0000256" key="15">
    <source>
        <dbReference type="PROSITE-ProRule" id="PRU10141"/>
    </source>
</evidence>
<evidence type="ECO:0000256" key="13">
    <source>
        <dbReference type="ARBA" id="ARBA00023170"/>
    </source>
</evidence>
<keyword evidence="12 17" id="KW-0472">Membrane</keyword>
<dbReference type="PROSITE" id="PS00107">
    <property type="entry name" value="PROTEIN_KINASE_ATP"/>
    <property type="match status" value="1"/>
</dbReference>
<feature type="domain" description="Protein kinase" evidence="19">
    <location>
        <begin position="364"/>
        <end position="646"/>
    </location>
</feature>
<dbReference type="SMART" id="SM00220">
    <property type="entry name" value="S_TKc"/>
    <property type="match status" value="1"/>
</dbReference>
<keyword evidence="5" id="KW-0808">Transferase</keyword>
<keyword evidence="9" id="KW-0418">Kinase</keyword>
<protein>
    <recommendedName>
        <fullName evidence="19">Protein kinase domain-containing protein</fullName>
    </recommendedName>
</protein>
<evidence type="ECO:0000256" key="3">
    <source>
        <dbReference type="ARBA" id="ARBA00010217"/>
    </source>
</evidence>
<dbReference type="Proteomes" id="UP001497457">
    <property type="component" value="Chromosome 9rd"/>
</dbReference>
<keyword evidence="14" id="KW-0325">Glycoprotein</keyword>
<dbReference type="Gene3D" id="1.10.510.10">
    <property type="entry name" value="Transferase(Phosphotransferase) domain 1"/>
    <property type="match status" value="1"/>
</dbReference>
<dbReference type="InterPro" id="IPR017441">
    <property type="entry name" value="Protein_kinase_ATP_BS"/>
</dbReference>
<evidence type="ECO:0000256" key="1">
    <source>
        <dbReference type="ARBA" id="ARBA00004251"/>
    </source>
</evidence>
<comment type="similarity">
    <text evidence="3">In the C-terminal section; belongs to the protein kinase superfamily. Ser/Thr protein kinase family.</text>
</comment>
<accession>A0ABC9GEA6</accession>
<sequence>MGLLILLLFLLPGATSSANAAGGCNRRCNETVIPYPFGFSGDCPFLLACNATTSTALLIPRSTAAVKKYQIISTSFNSTTSTFVISIRPSCNHTVLDTKASLSGANYGVSSRTKIILGGWGCRARAPMASSSSCNISEDFTNMVLRRAHCGAGGNATAWMCAASTPNATVAAEGLPLFLEWAKVEATGCEDVLLAVAPMQGALWFGMVEMGWWLNGTCADAGQCAEHATCHDVETPSGAWGHRCTCFNGMAGDGFLAGDGCYDDRLVASSMERGKLPVGAVAAFVSATSIAFVLCVGVVAWSCLQQRKRQNSTVQMPKETTEALSGGSRVFRGELVEDDLEQEEGVTGPRRFSYDELATATGNFSNDRRLGRGGFGSVYRGFLADTNREVAIKRVSETSRQGWKEFVAEVRIISRLRHRNLVQLIGWCHAGDDELLLVYELMHNGSLDTHLYDPEQVLTWPARYGVAVGVGAALLYLHQEAERRVVHRDVKPSNVMLDASFNAKLGDFGLSRLIDDGRRSYTTGVAGTVGYIDPEYVLSGRASVESDVYSFGVLLLEITSGRRPAVLVIDEDRDDIVHLAQWVWNFYGGRSILDAADARLGGEFDAREMACTMLVGLWCAHPDRSFRPTIRQAVSVLRFEAPPPSLPAKMPVATYGPPADRPGSTASLSGEAATVTDCGSDGVGRSIATELSDDESRLMK</sequence>